<organism evidence="3 4">
    <name type="scientific">Tianweitania populi</name>
    <dbReference type="NCBI Taxonomy" id="1607949"/>
    <lineage>
        <taxon>Bacteria</taxon>
        <taxon>Pseudomonadati</taxon>
        <taxon>Pseudomonadota</taxon>
        <taxon>Alphaproteobacteria</taxon>
        <taxon>Hyphomicrobiales</taxon>
        <taxon>Phyllobacteriaceae</taxon>
        <taxon>Tianweitania</taxon>
    </lineage>
</organism>
<dbReference type="Gene3D" id="3.40.50.10180">
    <property type="entry name" value="Glycerate kinase, MOFRL-like N-terminal domain"/>
    <property type="match status" value="1"/>
</dbReference>
<keyword evidence="4" id="KW-1185">Reference proteome</keyword>
<dbReference type="GO" id="GO:0005737">
    <property type="term" value="C:cytoplasm"/>
    <property type="evidence" value="ECO:0007669"/>
    <property type="project" value="TreeGrafter"/>
</dbReference>
<dbReference type="GO" id="GO:0008887">
    <property type="term" value="F:glycerate kinase activity"/>
    <property type="evidence" value="ECO:0007669"/>
    <property type="project" value="InterPro"/>
</dbReference>
<dbReference type="InterPro" id="IPR025286">
    <property type="entry name" value="MOFRL_assoc_dom"/>
</dbReference>
<evidence type="ECO:0000259" key="2">
    <source>
        <dbReference type="Pfam" id="PF13660"/>
    </source>
</evidence>
<dbReference type="RefSeq" id="WP_189507089.1">
    <property type="nucleotide sequence ID" value="NZ_BMZQ01000005.1"/>
</dbReference>
<dbReference type="SUPFAM" id="SSF82544">
    <property type="entry name" value="GckA/TtuD-like"/>
    <property type="match status" value="1"/>
</dbReference>
<reference evidence="3" key="1">
    <citation type="journal article" date="2014" name="Int. J. Syst. Evol. Microbiol.">
        <title>Complete genome sequence of Corynebacterium casei LMG S-19264T (=DSM 44701T), isolated from a smear-ripened cheese.</title>
        <authorList>
            <consortium name="US DOE Joint Genome Institute (JGI-PGF)"/>
            <person name="Walter F."/>
            <person name="Albersmeier A."/>
            <person name="Kalinowski J."/>
            <person name="Ruckert C."/>
        </authorList>
    </citation>
    <scope>NUCLEOTIDE SEQUENCE</scope>
    <source>
        <strain evidence="3">KCTC 42249</strain>
    </source>
</reference>
<comment type="caution">
    <text evidence="3">The sequence shown here is derived from an EMBL/GenBank/DDBJ whole genome shotgun (WGS) entry which is preliminary data.</text>
</comment>
<accession>A0A8J3GMB2</accession>
<dbReference type="InterPro" id="IPR039760">
    <property type="entry name" value="MOFRL_protein"/>
</dbReference>
<protein>
    <submittedName>
        <fullName evidence="3">Hydroxypyruvate reductase</fullName>
    </submittedName>
</protein>
<reference evidence="3" key="2">
    <citation type="submission" date="2020-09" db="EMBL/GenBank/DDBJ databases">
        <authorList>
            <person name="Sun Q."/>
            <person name="Kim S."/>
        </authorList>
    </citation>
    <scope>NUCLEOTIDE SEQUENCE</scope>
    <source>
        <strain evidence="3">KCTC 42249</strain>
    </source>
</reference>
<gene>
    <name evidence="3" type="ORF">GCM10016234_38080</name>
</gene>
<sequence>MTAHIPSDDAVRNLLRRMFDAAVASADPLKTVAQNLPSKPEGRCVVIGAGKASAAMAGAVDAAWPDVDLSGVIVTRYGHAVPAGRIRILEAAHPVPDAMSLEAGRTLEEAVQGLTDKDLVIALFSGGGSSLLVAPAGAMSLADKQAVNKALLHSGATIREMNAVRKHLSRLKGGRLALAAQPAKLVTLVISDVPGDDPSDIASGPTVADLSTLQSVREIIARRRIDLPQSAQQFLKENVETPKLGDITGDVRIIAAPALALDAAARVGKEWGLQTLILGDALEGEAREMGTVLGGIARSAKHRGQPIKGPAVILSGGEATVTIGAGSAGRGGRNTEFLLGLAVALEGQDGIWAIAGDTDGIDGTEDAAGAIITPDTLARGTQAGMDAKACLAAHDSYSFFERLGDLLKTGPTLTNVNDFRALVIV</sequence>
<dbReference type="InterPro" id="IPR038614">
    <property type="entry name" value="GK_N_sf"/>
</dbReference>
<proteinExistence type="predicted"/>
<dbReference type="Pfam" id="PF13660">
    <property type="entry name" value="DUF4147"/>
    <property type="match status" value="1"/>
</dbReference>
<evidence type="ECO:0000259" key="1">
    <source>
        <dbReference type="Pfam" id="PF05161"/>
    </source>
</evidence>
<evidence type="ECO:0000313" key="4">
    <source>
        <dbReference type="Proteomes" id="UP000630142"/>
    </source>
</evidence>
<feature type="domain" description="MOFRL" evidence="1">
    <location>
        <begin position="312"/>
        <end position="418"/>
    </location>
</feature>
<dbReference type="PANTHER" id="PTHR12227">
    <property type="entry name" value="GLYCERATE KINASE"/>
    <property type="match status" value="1"/>
</dbReference>
<dbReference type="Proteomes" id="UP000630142">
    <property type="component" value="Unassembled WGS sequence"/>
</dbReference>
<dbReference type="EMBL" id="BMZQ01000005">
    <property type="protein sequence ID" value="GHD23113.1"/>
    <property type="molecule type" value="Genomic_DNA"/>
</dbReference>
<dbReference type="InterPro" id="IPR007835">
    <property type="entry name" value="MOFRL"/>
</dbReference>
<evidence type="ECO:0000313" key="3">
    <source>
        <dbReference type="EMBL" id="GHD23113.1"/>
    </source>
</evidence>
<dbReference type="AlphaFoldDB" id="A0A8J3GMB2"/>
<dbReference type="Gene3D" id="3.40.1480.10">
    <property type="entry name" value="MOFRL domain"/>
    <property type="match status" value="1"/>
</dbReference>
<dbReference type="InterPro" id="IPR037035">
    <property type="entry name" value="GK-like_C_sf"/>
</dbReference>
<dbReference type="PANTHER" id="PTHR12227:SF0">
    <property type="entry name" value="GLYCERATE KINASE"/>
    <property type="match status" value="1"/>
</dbReference>
<name>A0A8J3GMB2_9HYPH</name>
<dbReference type="Pfam" id="PF05161">
    <property type="entry name" value="MOFRL"/>
    <property type="match status" value="1"/>
</dbReference>
<feature type="domain" description="MOFRL-associated" evidence="2">
    <location>
        <begin position="15"/>
        <end position="236"/>
    </location>
</feature>